<organism evidence="4 5">
    <name type="scientific">Fictibacillus barbaricus</name>
    <dbReference type="NCBI Taxonomy" id="182136"/>
    <lineage>
        <taxon>Bacteria</taxon>
        <taxon>Bacillati</taxon>
        <taxon>Bacillota</taxon>
        <taxon>Bacilli</taxon>
        <taxon>Bacillales</taxon>
        <taxon>Fictibacillaceae</taxon>
        <taxon>Fictibacillus</taxon>
    </lineage>
</organism>
<dbReference type="RefSeq" id="WP_310259069.1">
    <property type="nucleotide sequence ID" value="NZ_JAVDWA010000004.1"/>
</dbReference>
<dbReference type="InterPro" id="IPR036388">
    <property type="entry name" value="WH-like_DNA-bd_sf"/>
</dbReference>
<dbReference type="PANTHER" id="PTHR34580:SF9">
    <property type="entry name" value="SLL5097 PROTEIN"/>
    <property type="match status" value="1"/>
</dbReference>
<sequence>MKKVERLNQMLHFINQKQMFTLKDLINEFQISKRTALRDIASLEEIGVPLLVDYGRYGGYRLLKSMTLPPISFTSHEVFALYFAMQALQSFTSSPFQISFHSINEKFLNGVSQKHRDQIESFQKRVSFYHTEQMYECVYLEELLIAAVHTKALKLQYTTPYKTTTRCILPISIYAMKGYWYCQAYDLDKKAYRVFRCDRITSLEAIELDIAEDLKEINIYNVHSLWKPSEQASRFKCLITETSLELFKQQQYPSMKVVHENENMYLMGTYEPTETKFIIQYLSSFGKSIKIVEPASLKEQLKQYYLDLINHL</sequence>
<gene>
    <name evidence="4" type="ORF">J2X07_002532</name>
</gene>
<dbReference type="EMBL" id="JAVDWA010000004">
    <property type="protein sequence ID" value="MDR7073545.1"/>
    <property type="molecule type" value="Genomic_DNA"/>
</dbReference>
<evidence type="ECO:0000313" key="4">
    <source>
        <dbReference type="EMBL" id="MDR7073545.1"/>
    </source>
</evidence>
<dbReference type="InterPro" id="IPR028349">
    <property type="entry name" value="PafC-like"/>
</dbReference>
<evidence type="ECO:0000259" key="3">
    <source>
        <dbReference type="PROSITE" id="PS51000"/>
    </source>
</evidence>
<dbReference type="InterPro" id="IPR013196">
    <property type="entry name" value="HTH_11"/>
</dbReference>
<protein>
    <submittedName>
        <fullName evidence="4">DNA-binding transcriptional regulator YafY</fullName>
    </submittedName>
</protein>
<evidence type="ECO:0000313" key="5">
    <source>
        <dbReference type="Proteomes" id="UP001258181"/>
    </source>
</evidence>
<keyword evidence="2" id="KW-0804">Transcription</keyword>
<dbReference type="SUPFAM" id="SSF46785">
    <property type="entry name" value="Winged helix' DNA-binding domain"/>
    <property type="match status" value="1"/>
</dbReference>
<name>A0ABU1U234_9BACL</name>
<dbReference type="PANTHER" id="PTHR34580">
    <property type="match status" value="1"/>
</dbReference>
<dbReference type="Gene3D" id="1.10.10.10">
    <property type="entry name" value="Winged helix-like DNA-binding domain superfamily/Winged helix DNA-binding domain"/>
    <property type="match status" value="1"/>
</dbReference>
<accession>A0ABU1U234</accession>
<dbReference type="SMART" id="SM00420">
    <property type="entry name" value="HTH_DEOR"/>
    <property type="match status" value="1"/>
</dbReference>
<dbReference type="PIRSF" id="PIRSF016838">
    <property type="entry name" value="PafC"/>
    <property type="match status" value="1"/>
</dbReference>
<dbReference type="InterPro" id="IPR051534">
    <property type="entry name" value="CBASS_pafABC_assoc_protein"/>
</dbReference>
<evidence type="ECO:0000256" key="2">
    <source>
        <dbReference type="ARBA" id="ARBA00023163"/>
    </source>
</evidence>
<keyword evidence="4" id="KW-0238">DNA-binding</keyword>
<proteinExistence type="predicted"/>
<dbReference type="InterPro" id="IPR036390">
    <property type="entry name" value="WH_DNA-bd_sf"/>
</dbReference>
<dbReference type="PROSITE" id="PS52050">
    <property type="entry name" value="WYL"/>
    <property type="match status" value="1"/>
</dbReference>
<dbReference type="Pfam" id="PF08279">
    <property type="entry name" value="HTH_11"/>
    <property type="match status" value="1"/>
</dbReference>
<dbReference type="GO" id="GO:0003677">
    <property type="term" value="F:DNA binding"/>
    <property type="evidence" value="ECO:0007669"/>
    <property type="project" value="UniProtKB-KW"/>
</dbReference>
<dbReference type="Pfam" id="PF13280">
    <property type="entry name" value="WYL"/>
    <property type="match status" value="1"/>
</dbReference>
<keyword evidence="5" id="KW-1185">Reference proteome</keyword>
<evidence type="ECO:0000256" key="1">
    <source>
        <dbReference type="ARBA" id="ARBA00023015"/>
    </source>
</evidence>
<dbReference type="InterPro" id="IPR001034">
    <property type="entry name" value="DeoR_HTH"/>
</dbReference>
<dbReference type="PROSITE" id="PS51000">
    <property type="entry name" value="HTH_DEOR_2"/>
    <property type="match status" value="1"/>
</dbReference>
<reference evidence="4 5" key="1">
    <citation type="submission" date="2023-07" db="EMBL/GenBank/DDBJ databases">
        <title>Sorghum-associated microbial communities from plants grown in Nebraska, USA.</title>
        <authorList>
            <person name="Schachtman D."/>
        </authorList>
    </citation>
    <scope>NUCLEOTIDE SEQUENCE [LARGE SCALE GENOMIC DNA]</scope>
    <source>
        <strain evidence="4 5">BE211</strain>
    </source>
</reference>
<dbReference type="Proteomes" id="UP001258181">
    <property type="component" value="Unassembled WGS sequence"/>
</dbReference>
<feature type="domain" description="HTH deoR-type" evidence="3">
    <location>
        <begin position="3"/>
        <end position="62"/>
    </location>
</feature>
<dbReference type="InterPro" id="IPR026881">
    <property type="entry name" value="WYL_dom"/>
</dbReference>
<comment type="caution">
    <text evidence="4">The sequence shown here is derived from an EMBL/GenBank/DDBJ whole genome shotgun (WGS) entry which is preliminary data.</text>
</comment>
<keyword evidence="1" id="KW-0805">Transcription regulation</keyword>